<feature type="non-terminal residue" evidence="4">
    <location>
        <position position="207"/>
    </location>
</feature>
<reference evidence="4" key="1">
    <citation type="journal article" date="2015" name="Nature">
        <title>Complex archaea that bridge the gap between prokaryotes and eukaryotes.</title>
        <authorList>
            <person name="Spang A."/>
            <person name="Saw J.H."/>
            <person name="Jorgensen S.L."/>
            <person name="Zaremba-Niedzwiedzka K."/>
            <person name="Martijn J."/>
            <person name="Lind A.E."/>
            <person name="van Eijk R."/>
            <person name="Schleper C."/>
            <person name="Guy L."/>
            <person name="Ettema T.J."/>
        </authorList>
    </citation>
    <scope>NUCLEOTIDE SEQUENCE</scope>
</reference>
<accession>A0A0F9D484</accession>
<dbReference type="InterPro" id="IPR000305">
    <property type="entry name" value="GIY-YIG_endonuc"/>
</dbReference>
<comment type="caution">
    <text evidence="4">The sequence shown here is derived from an EMBL/GenBank/DDBJ whole genome shotgun (WGS) entry which is preliminary data.</text>
</comment>
<dbReference type="InterPro" id="IPR035901">
    <property type="entry name" value="GIY-YIG_endonuc_sf"/>
</dbReference>
<dbReference type="SUPFAM" id="SSF64496">
    <property type="entry name" value="DNA-binding domain of intron-encoded endonucleases"/>
    <property type="match status" value="1"/>
</dbReference>
<feature type="domain" description="GIY-YIG" evidence="3">
    <location>
        <begin position="3"/>
        <end position="91"/>
    </location>
</feature>
<comment type="similarity">
    <text evidence="1">To endonucleases of group I introns of fungi and phage.</text>
</comment>
<evidence type="ECO:0000256" key="2">
    <source>
        <dbReference type="SAM" id="MobiDB-lite"/>
    </source>
</evidence>
<sequence length="207" mass="23698">MKRTGIIYKVISPSGKVYIGKTVMSLANRKYYHIRSATKLMIDTKFCRAIRKYGAELVWEIIYDGITCSEINNLEIQIISKYNSYKVGYNSTKGGDGTVGLYPSLETRKKMSEAHKGFRHSDDAKRKISVANKNKHVGEETRLKLSLAAKKRDKWTHSRETKNKMSLSVRGRNNHMFGKHHSQETKDRMSKSSKGQKAWNKGVLHTN</sequence>
<protein>
    <recommendedName>
        <fullName evidence="3">GIY-YIG domain-containing protein</fullName>
    </recommendedName>
</protein>
<feature type="region of interest" description="Disordered" evidence="2">
    <location>
        <begin position="150"/>
        <end position="207"/>
    </location>
</feature>
<evidence type="ECO:0000256" key="1">
    <source>
        <dbReference type="ARBA" id="ARBA00010045"/>
    </source>
</evidence>
<organism evidence="4">
    <name type="scientific">marine sediment metagenome</name>
    <dbReference type="NCBI Taxonomy" id="412755"/>
    <lineage>
        <taxon>unclassified sequences</taxon>
        <taxon>metagenomes</taxon>
        <taxon>ecological metagenomes</taxon>
    </lineage>
</organism>
<dbReference type="NCBIfam" id="TIGR01453">
    <property type="entry name" value="grpIintron_endo"/>
    <property type="match status" value="1"/>
</dbReference>
<dbReference type="SMART" id="SM00465">
    <property type="entry name" value="GIYc"/>
    <property type="match status" value="1"/>
</dbReference>
<dbReference type="CDD" id="cd10443">
    <property type="entry name" value="GIY-YIG_HE_Tlr8p_PBC-V_like"/>
    <property type="match status" value="1"/>
</dbReference>
<dbReference type="SUPFAM" id="SSF82771">
    <property type="entry name" value="GIY-YIG endonuclease"/>
    <property type="match status" value="1"/>
</dbReference>
<gene>
    <name evidence="4" type="ORF">LCGC14_2533800</name>
</gene>
<evidence type="ECO:0000313" key="4">
    <source>
        <dbReference type="EMBL" id="KKL12636.1"/>
    </source>
</evidence>
<dbReference type="GO" id="GO:0004519">
    <property type="term" value="F:endonuclease activity"/>
    <property type="evidence" value="ECO:0007669"/>
    <property type="project" value="InterPro"/>
</dbReference>
<dbReference type="InterPro" id="IPR006350">
    <property type="entry name" value="Intron_endoG1"/>
</dbReference>
<dbReference type="PROSITE" id="PS50164">
    <property type="entry name" value="GIY_YIG"/>
    <property type="match status" value="1"/>
</dbReference>
<dbReference type="AlphaFoldDB" id="A0A0F9D484"/>
<name>A0A0F9D484_9ZZZZ</name>
<dbReference type="GO" id="GO:0003677">
    <property type="term" value="F:DNA binding"/>
    <property type="evidence" value="ECO:0007669"/>
    <property type="project" value="InterPro"/>
</dbReference>
<dbReference type="Pfam" id="PF07460">
    <property type="entry name" value="NUMOD3"/>
    <property type="match status" value="2"/>
</dbReference>
<evidence type="ECO:0000259" key="3">
    <source>
        <dbReference type="PROSITE" id="PS50164"/>
    </source>
</evidence>
<dbReference type="InterPro" id="IPR003611">
    <property type="entry name" value="NUMOD3"/>
</dbReference>
<dbReference type="SMART" id="SM00496">
    <property type="entry name" value="IENR2"/>
    <property type="match status" value="5"/>
</dbReference>
<feature type="compositionally biased region" description="Basic and acidic residues" evidence="2">
    <location>
        <begin position="181"/>
        <end position="190"/>
    </location>
</feature>
<dbReference type="Gene3D" id="3.40.1440.10">
    <property type="entry name" value="GIY-YIG endonuclease"/>
    <property type="match status" value="1"/>
</dbReference>
<proteinExistence type="predicted"/>
<dbReference type="EMBL" id="LAZR01041180">
    <property type="protein sequence ID" value="KKL12636.1"/>
    <property type="molecule type" value="Genomic_DNA"/>
</dbReference>